<dbReference type="SUPFAM" id="SSF48452">
    <property type="entry name" value="TPR-like"/>
    <property type="match status" value="1"/>
</dbReference>
<dbReference type="GO" id="GO:0009279">
    <property type="term" value="C:cell outer membrane"/>
    <property type="evidence" value="ECO:0007669"/>
    <property type="project" value="UniProtKB-SubCell"/>
</dbReference>
<feature type="domain" description="RagB/SusD" evidence="7">
    <location>
        <begin position="270"/>
        <end position="537"/>
    </location>
</feature>
<evidence type="ECO:0000256" key="5">
    <source>
        <dbReference type="ARBA" id="ARBA00023237"/>
    </source>
</evidence>
<dbReference type="EMBL" id="JASJOU010000009">
    <property type="protein sequence ID" value="MDJ1503653.1"/>
    <property type="molecule type" value="Genomic_DNA"/>
</dbReference>
<proteinExistence type="inferred from homology"/>
<dbReference type="RefSeq" id="WP_314514269.1">
    <property type="nucleotide sequence ID" value="NZ_JASJOU010000009.1"/>
</dbReference>
<dbReference type="AlphaFoldDB" id="A0AAE3UFA8"/>
<keyword evidence="9" id="KW-1185">Reference proteome</keyword>
<keyword evidence="3 6" id="KW-0732">Signal</keyword>
<keyword evidence="4" id="KW-0472">Membrane</keyword>
<dbReference type="Pfam" id="PF07980">
    <property type="entry name" value="SusD_RagB"/>
    <property type="match status" value="1"/>
</dbReference>
<comment type="subcellular location">
    <subcellularLocation>
        <location evidence="1">Cell outer membrane</location>
    </subcellularLocation>
</comment>
<accession>A0AAE3UFA8</accession>
<gene>
    <name evidence="8" type="ORF">QNI22_23515</name>
</gene>
<evidence type="ECO:0000256" key="2">
    <source>
        <dbReference type="ARBA" id="ARBA00006275"/>
    </source>
</evidence>
<evidence type="ECO:0000313" key="9">
    <source>
        <dbReference type="Proteomes" id="UP001232063"/>
    </source>
</evidence>
<feature type="signal peptide" evidence="6">
    <location>
        <begin position="1"/>
        <end position="21"/>
    </location>
</feature>
<evidence type="ECO:0000256" key="1">
    <source>
        <dbReference type="ARBA" id="ARBA00004442"/>
    </source>
</evidence>
<evidence type="ECO:0000313" key="8">
    <source>
        <dbReference type="EMBL" id="MDJ1503653.1"/>
    </source>
</evidence>
<keyword evidence="5" id="KW-0998">Cell outer membrane</keyword>
<reference evidence="8" key="1">
    <citation type="submission" date="2023-05" db="EMBL/GenBank/DDBJ databases">
        <authorList>
            <person name="Zhang X."/>
        </authorList>
    </citation>
    <scope>NUCLEOTIDE SEQUENCE</scope>
    <source>
        <strain evidence="8">BD1B2-1</strain>
    </source>
</reference>
<name>A0AAE3UFA8_9BACT</name>
<organism evidence="8 9">
    <name type="scientific">Xanthocytophaga agilis</name>
    <dbReference type="NCBI Taxonomy" id="3048010"/>
    <lineage>
        <taxon>Bacteria</taxon>
        <taxon>Pseudomonadati</taxon>
        <taxon>Bacteroidota</taxon>
        <taxon>Cytophagia</taxon>
        <taxon>Cytophagales</taxon>
        <taxon>Rhodocytophagaceae</taxon>
        <taxon>Xanthocytophaga</taxon>
    </lineage>
</organism>
<dbReference type="InterPro" id="IPR012944">
    <property type="entry name" value="SusD_RagB_dom"/>
</dbReference>
<evidence type="ECO:0000256" key="4">
    <source>
        <dbReference type="ARBA" id="ARBA00023136"/>
    </source>
</evidence>
<evidence type="ECO:0000256" key="6">
    <source>
        <dbReference type="SAM" id="SignalP"/>
    </source>
</evidence>
<dbReference type="Proteomes" id="UP001232063">
    <property type="component" value="Unassembled WGS sequence"/>
</dbReference>
<comment type="caution">
    <text evidence="8">The sequence shown here is derived from an EMBL/GenBank/DDBJ whole genome shotgun (WGS) entry which is preliminary data.</text>
</comment>
<evidence type="ECO:0000259" key="7">
    <source>
        <dbReference type="Pfam" id="PF07980"/>
    </source>
</evidence>
<dbReference type="InterPro" id="IPR011990">
    <property type="entry name" value="TPR-like_helical_dom_sf"/>
</dbReference>
<protein>
    <submittedName>
        <fullName evidence="8">RagB/SusD family nutrient uptake outer membrane protein</fullName>
    </submittedName>
</protein>
<feature type="chain" id="PRO_5042018362" evidence="6">
    <location>
        <begin position="22"/>
        <end position="560"/>
    </location>
</feature>
<dbReference type="Gene3D" id="1.25.40.390">
    <property type="match status" value="1"/>
</dbReference>
<evidence type="ECO:0000256" key="3">
    <source>
        <dbReference type="ARBA" id="ARBA00022729"/>
    </source>
</evidence>
<sequence>MHKRILLCVFLLLAGAAPSCTNLDEEVFDTLTTDIYYQDKNSVIAALVRPYEHGHWVGWDGDRWILQELTADHFVWTQKGKHGYDGGDWIRLHGHNWNADDNHIYGSWVGPFQGIGQCNVFLQDFKGLDYSKLGLTDTDKAQHLAELRTLRAWFYLFLIDFFRTVPIVEDNVTLKPQSTPQEVFAFIEKELKESLPGLPLNGRAGRWDQGGAASLLLRLYMNAEKWTGTARFTDAAQIAQEIIDGKYGNYSIDPDYKGPFRSGIKGYRSPENIMEFPHAKNIYEFGWMYNATMHYQARYGLDNDWGGWNGVHLTPSRDLTGSLYNHKLGMPYEKYADGDKRKQPFHTTGTGGAYEGFFLVGQLYEFNKAQKFGYDSTKAVNGTEEWNGKPLQFVDQVGRFSEGATGLAKGSHVNTGEENSGVRLLKFPWLPLSENLFQFNSATEIRLAEIYYSLAECKYRNGDKAAAAKLLDAVRKRNFEPSAWPAQSYEANLAKLTDDEFVDELGREFLGERHRRTDLVRWNRFGEEWWDKPKDPKDLSVFPIPNRALNANPLLKPNDQ</sequence>
<comment type="similarity">
    <text evidence="2">Belongs to the SusD family.</text>
</comment>